<evidence type="ECO:0000256" key="3">
    <source>
        <dbReference type="SAM" id="Coils"/>
    </source>
</evidence>
<dbReference type="Gene3D" id="1.20.1270.10">
    <property type="match status" value="1"/>
</dbReference>
<evidence type="ECO:0000256" key="2">
    <source>
        <dbReference type="ARBA" id="ARBA00022840"/>
    </source>
</evidence>
<dbReference type="InterPro" id="IPR029048">
    <property type="entry name" value="HSP70_C_sf"/>
</dbReference>
<feature type="compositionally biased region" description="Basic and acidic residues" evidence="4">
    <location>
        <begin position="571"/>
        <end position="606"/>
    </location>
</feature>
<dbReference type="Gene3D" id="3.30.30.30">
    <property type="match status" value="1"/>
</dbReference>
<name>A0ABQ9X613_9EUKA</name>
<dbReference type="Proteomes" id="UP001281761">
    <property type="component" value="Unassembled WGS sequence"/>
</dbReference>
<keyword evidence="6" id="KW-1185">Reference proteome</keyword>
<dbReference type="InterPro" id="IPR043129">
    <property type="entry name" value="ATPase_NBD"/>
</dbReference>
<feature type="compositionally biased region" description="Acidic residues" evidence="4">
    <location>
        <begin position="607"/>
        <end position="618"/>
    </location>
</feature>
<dbReference type="SUPFAM" id="SSF100934">
    <property type="entry name" value="Heat shock protein 70kD (HSP70), C-terminal subdomain"/>
    <property type="match status" value="1"/>
</dbReference>
<gene>
    <name evidence="5" type="ORF">BLNAU_18708</name>
</gene>
<dbReference type="InterPro" id="IPR029047">
    <property type="entry name" value="HSP70_peptide-bd_sf"/>
</dbReference>
<dbReference type="Gene3D" id="3.90.640.10">
    <property type="entry name" value="Actin, Chain A, domain 4"/>
    <property type="match status" value="1"/>
</dbReference>
<feature type="coiled-coil region" evidence="3">
    <location>
        <begin position="738"/>
        <end position="772"/>
    </location>
</feature>
<reference evidence="5 6" key="1">
    <citation type="journal article" date="2022" name="bioRxiv">
        <title>Genomics of Preaxostyla Flagellates Illuminates Evolutionary Transitions and the Path Towards Mitochondrial Loss.</title>
        <authorList>
            <person name="Novak L.V.F."/>
            <person name="Treitli S.C."/>
            <person name="Pyrih J."/>
            <person name="Halakuc P."/>
            <person name="Pipaliya S.V."/>
            <person name="Vacek V."/>
            <person name="Brzon O."/>
            <person name="Soukal P."/>
            <person name="Eme L."/>
            <person name="Dacks J.B."/>
            <person name="Karnkowska A."/>
            <person name="Elias M."/>
            <person name="Hampl V."/>
        </authorList>
    </citation>
    <scope>NUCLEOTIDE SEQUENCE [LARGE SCALE GENOMIC DNA]</scope>
    <source>
        <strain evidence="5">NAU3</strain>
        <tissue evidence="5">Gut</tissue>
    </source>
</reference>
<proteinExistence type="predicted"/>
<dbReference type="InterPro" id="IPR013126">
    <property type="entry name" value="Hsp_70_fam"/>
</dbReference>
<dbReference type="PANTHER" id="PTHR45639:SF4">
    <property type="entry name" value="HSC70CB, ISOFORM G"/>
    <property type="match status" value="1"/>
</dbReference>
<evidence type="ECO:0000313" key="6">
    <source>
        <dbReference type="Proteomes" id="UP001281761"/>
    </source>
</evidence>
<sequence>MTILGIDFGNDGSRIATLLKVKRLHTNTIGNQLTVVLNQSSERTTPSIITHKGKERFLGDAAVNVRVSNAKNTMSEFKMLIGKKIDDPEVISSMPYFSAKLVPGPNDEVAYSIDTGKFAATIPVSTAMSSFFGKMKEIVTFAADGSLDPFRKMEGVVSVPEFFNQHQRQLVIEACKISGITPLAVISDPAALAMEYGFTKLDLPANDDQTKPLYVCFVLCGHAYTTVSIAAMKKDNFTILSSASTSIFGGRVVDRRIASYFARLIEKKCGEPAGSVMQNPRNVVRLLAAAERTKKVLSGGPVAQFSVENILDNDYQFTFTRQELEDLLTRGYTETNKDIVVGDNCVDVIKSVCEEALKNSGLALADIDVIEAVGGTSRVPMVKDIAETFFAKPLSFTLNSEEAIAKGCALTAVRLSSAHRIREVSLHDALNSDVLIEWFKEDSPQTLKLLKAFKKHTKFEVTSKSDDAGVNVVFKRTKPFSFKLKCTDGPTTSSGLSAEEGQTTLSVLDVLDVPAMPADAAKAADVKIQERLAKGENVERAVKVRVALSRSGLVRLDHAFIEEDFIVEEKNPKKKEETPADPLQKEFEGTEGGNHDTAQEDSMRTDSDEEEDSSEDELPPVQPDMSNDVVEYETVEVKKQRKVILRSRSVLVGEKSKEALETETKNHLRSFLQDTEFREMINVKNALEMAIYALRESFDEGGKLRPYASEEGVKRTLTLADEIGDWLNRDGKEEEDDEKGYKAVKAEYDERLKELTKESDKAQMRMKQESERAALFSEIEEVCADITVRVNSSESSHIDNSKKQTILQEVEDWQRETVKMKDQLAKMQKYEDSPFVCTDVARNFEQIRSSWVQVLSAPKPPPKPVSSDDVKTSDVPSPPPSSSNAHSPVNHLQMDDNGFNDD</sequence>
<organism evidence="5 6">
    <name type="scientific">Blattamonas nauphoetae</name>
    <dbReference type="NCBI Taxonomy" id="2049346"/>
    <lineage>
        <taxon>Eukaryota</taxon>
        <taxon>Metamonada</taxon>
        <taxon>Preaxostyla</taxon>
        <taxon>Oxymonadida</taxon>
        <taxon>Blattamonas</taxon>
    </lineage>
</organism>
<keyword evidence="1" id="KW-0547">Nucleotide-binding</keyword>
<keyword evidence="3" id="KW-0175">Coiled coil</keyword>
<keyword evidence="2" id="KW-0067">ATP-binding</keyword>
<feature type="region of interest" description="Disordered" evidence="4">
    <location>
        <begin position="571"/>
        <end position="628"/>
    </location>
</feature>
<evidence type="ECO:0000256" key="4">
    <source>
        <dbReference type="SAM" id="MobiDB-lite"/>
    </source>
</evidence>
<accession>A0ABQ9X613</accession>
<keyword evidence="5" id="KW-0346">Stress response</keyword>
<dbReference type="EMBL" id="JARBJD010000230">
    <property type="protein sequence ID" value="KAK2946347.1"/>
    <property type="molecule type" value="Genomic_DNA"/>
</dbReference>
<protein>
    <submittedName>
        <fullName evidence="5">Heat shock protein</fullName>
    </submittedName>
</protein>
<dbReference type="Gene3D" id="2.60.34.10">
    <property type="entry name" value="Substrate Binding Domain Of DNAk, Chain A, domain 1"/>
    <property type="match status" value="1"/>
</dbReference>
<dbReference type="PRINTS" id="PR00301">
    <property type="entry name" value="HEATSHOCK70"/>
</dbReference>
<comment type="caution">
    <text evidence="5">The sequence shown here is derived from an EMBL/GenBank/DDBJ whole genome shotgun (WGS) entry which is preliminary data.</text>
</comment>
<dbReference type="Gene3D" id="3.30.420.40">
    <property type="match status" value="2"/>
</dbReference>
<dbReference type="SUPFAM" id="SSF53067">
    <property type="entry name" value="Actin-like ATPase domain"/>
    <property type="match status" value="2"/>
</dbReference>
<dbReference type="Pfam" id="PF00012">
    <property type="entry name" value="HSP70"/>
    <property type="match status" value="1"/>
</dbReference>
<evidence type="ECO:0000256" key="1">
    <source>
        <dbReference type="ARBA" id="ARBA00022741"/>
    </source>
</evidence>
<feature type="region of interest" description="Disordered" evidence="4">
    <location>
        <begin position="855"/>
        <end position="902"/>
    </location>
</feature>
<dbReference type="PANTHER" id="PTHR45639">
    <property type="entry name" value="HSC70CB, ISOFORM G-RELATED"/>
    <property type="match status" value="1"/>
</dbReference>
<evidence type="ECO:0000313" key="5">
    <source>
        <dbReference type="EMBL" id="KAK2946347.1"/>
    </source>
</evidence>